<dbReference type="CDD" id="cd02947">
    <property type="entry name" value="TRX_family"/>
    <property type="match status" value="1"/>
</dbReference>
<dbReference type="NCBIfam" id="NF008229">
    <property type="entry name" value="PRK10996.1"/>
    <property type="match status" value="1"/>
</dbReference>
<keyword evidence="4" id="KW-0249">Electron transport</keyword>
<dbReference type="Gene3D" id="2.30.30.380">
    <property type="entry name" value="Zn-finger domain of Sec23/24"/>
    <property type="match status" value="1"/>
</dbReference>
<evidence type="ECO:0000313" key="10">
    <source>
        <dbReference type="Proteomes" id="UP001259572"/>
    </source>
</evidence>
<keyword evidence="10" id="KW-1185">Reference proteome</keyword>
<dbReference type="Pfam" id="PF21352">
    <property type="entry name" value="Zn_ribbon_Thio2"/>
    <property type="match status" value="1"/>
</dbReference>
<name>A0ABU3QA98_9SPHN</name>
<dbReference type="InterPro" id="IPR036249">
    <property type="entry name" value="Thioredoxin-like_sf"/>
</dbReference>
<evidence type="ECO:0000256" key="4">
    <source>
        <dbReference type="ARBA" id="ARBA00022982"/>
    </source>
</evidence>
<accession>A0ABU3QA98</accession>
<evidence type="ECO:0000256" key="7">
    <source>
        <dbReference type="NCBIfam" id="TIGR01068"/>
    </source>
</evidence>
<evidence type="ECO:0000313" key="9">
    <source>
        <dbReference type="EMBL" id="MDT9600333.1"/>
    </source>
</evidence>
<reference evidence="9 10" key="1">
    <citation type="submission" date="2023-05" db="EMBL/GenBank/DDBJ databases">
        <authorList>
            <person name="Guo Y."/>
        </authorList>
    </citation>
    <scope>NUCLEOTIDE SEQUENCE [LARGE SCALE GENOMIC DNA]</scope>
    <source>
        <strain evidence="9 10">GR2756</strain>
    </source>
</reference>
<dbReference type="PANTHER" id="PTHR45663:SF11">
    <property type="entry name" value="GEO12009P1"/>
    <property type="match status" value="1"/>
</dbReference>
<comment type="caution">
    <text evidence="9">The sequence shown here is derived from an EMBL/GenBank/DDBJ whole genome shotgun (WGS) entry which is preliminary data.</text>
</comment>
<keyword evidence="2" id="KW-0813">Transport</keyword>
<gene>
    <name evidence="9" type="primary">trxC</name>
    <name evidence="9" type="ORF">RQX22_15340</name>
</gene>
<keyword evidence="5" id="KW-1015">Disulfide bond</keyword>
<dbReference type="Proteomes" id="UP001259572">
    <property type="component" value="Unassembled WGS sequence"/>
</dbReference>
<dbReference type="InterPro" id="IPR013766">
    <property type="entry name" value="Thioredoxin_domain"/>
</dbReference>
<keyword evidence="6" id="KW-0676">Redox-active center</keyword>
<dbReference type="SUPFAM" id="SSF52833">
    <property type="entry name" value="Thioredoxin-like"/>
    <property type="match status" value="1"/>
</dbReference>
<proteinExistence type="inferred from homology"/>
<dbReference type="EMBL" id="JAVUPU010000008">
    <property type="protein sequence ID" value="MDT9600333.1"/>
    <property type="molecule type" value="Genomic_DNA"/>
</dbReference>
<evidence type="ECO:0000256" key="5">
    <source>
        <dbReference type="ARBA" id="ARBA00023157"/>
    </source>
</evidence>
<evidence type="ECO:0000256" key="3">
    <source>
        <dbReference type="ARBA" id="ARBA00022723"/>
    </source>
</evidence>
<dbReference type="PROSITE" id="PS00194">
    <property type="entry name" value="THIOREDOXIN_1"/>
    <property type="match status" value="1"/>
</dbReference>
<keyword evidence="3" id="KW-0479">Metal-binding</keyword>
<dbReference type="InterPro" id="IPR017937">
    <property type="entry name" value="Thioredoxin_CS"/>
</dbReference>
<dbReference type="Gene3D" id="3.40.30.10">
    <property type="entry name" value="Glutaredoxin"/>
    <property type="match status" value="1"/>
</dbReference>
<evidence type="ECO:0000256" key="2">
    <source>
        <dbReference type="ARBA" id="ARBA00022448"/>
    </source>
</evidence>
<evidence type="ECO:0000256" key="1">
    <source>
        <dbReference type="ARBA" id="ARBA00008987"/>
    </source>
</evidence>
<dbReference type="PANTHER" id="PTHR45663">
    <property type="entry name" value="GEO12009P1"/>
    <property type="match status" value="1"/>
</dbReference>
<dbReference type="NCBIfam" id="TIGR01068">
    <property type="entry name" value="thioredoxin"/>
    <property type="match status" value="1"/>
</dbReference>
<evidence type="ECO:0000259" key="8">
    <source>
        <dbReference type="PROSITE" id="PS51352"/>
    </source>
</evidence>
<dbReference type="PRINTS" id="PR00421">
    <property type="entry name" value="THIOREDOXIN"/>
</dbReference>
<dbReference type="InterPro" id="IPR049299">
    <property type="entry name" value="Thio2_N"/>
</dbReference>
<dbReference type="Pfam" id="PF00085">
    <property type="entry name" value="Thioredoxin"/>
    <property type="match status" value="1"/>
</dbReference>
<dbReference type="InterPro" id="IPR005746">
    <property type="entry name" value="Thioredoxin"/>
</dbReference>
<comment type="similarity">
    <text evidence="1">Belongs to the thioredoxin family.</text>
</comment>
<protein>
    <recommendedName>
        <fullName evidence="7">Thioredoxin</fullName>
    </recommendedName>
</protein>
<feature type="domain" description="Thioredoxin" evidence="8">
    <location>
        <begin position="25"/>
        <end position="147"/>
    </location>
</feature>
<evidence type="ECO:0000256" key="6">
    <source>
        <dbReference type="ARBA" id="ARBA00023284"/>
    </source>
</evidence>
<dbReference type="PROSITE" id="PS51352">
    <property type="entry name" value="THIOREDOXIN_2"/>
    <property type="match status" value="1"/>
</dbReference>
<sequence length="148" mass="15791">MTAGSTLIIICPSCAGANRVPQEKLAAGGKCGRCHRPLFEGKPVTLSTANFDAHAARSDVPLLVDFWASWCGPCRQMAPAFEAAAAQLEPRVRLGKVDTEAEQALGARFAIRSIPSLILLRKGREVARTAGAMPLPALVQWTEQALRA</sequence>
<organism evidence="9 10">
    <name type="scientific">Sphingosinicella rhizophila</name>
    <dbReference type="NCBI Taxonomy" id="3050082"/>
    <lineage>
        <taxon>Bacteria</taxon>
        <taxon>Pseudomonadati</taxon>
        <taxon>Pseudomonadota</taxon>
        <taxon>Alphaproteobacteria</taxon>
        <taxon>Sphingomonadales</taxon>
        <taxon>Sphingosinicellaceae</taxon>
        <taxon>Sphingosinicella</taxon>
    </lineage>
</organism>